<keyword evidence="3" id="KW-0408">Iron</keyword>
<dbReference type="GO" id="GO:0051537">
    <property type="term" value="F:2 iron, 2 sulfur cluster binding"/>
    <property type="evidence" value="ECO:0007669"/>
    <property type="project" value="UniProtKB-KW"/>
</dbReference>
<evidence type="ECO:0000313" key="7">
    <source>
        <dbReference type="Proteomes" id="UP000580839"/>
    </source>
</evidence>
<evidence type="ECO:0000259" key="5">
    <source>
        <dbReference type="SMART" id="SM00704"/>
    </source>
</evidence>
<sequence>MTDSPPRGPIDANETPGVFAWCRCGRTRQPPWCDGSHGGTGIEPLIVELQHAASVQWCGCSRSTTPPYCDRSQCLS</sequence>
<dbReference type="InterPro" id="IPR018967">
    <property type="entry name" value="FeS-contain_CDGSH-typ"/>
</dbReference>
<dbReference type="EMBL" id="JABFRW010000196">
    <property type="protein sequence ID" value="NOT35448.1"/>
    <property type="molecule type" value="Genomic_DNA"/>
</dbReference>
<gene>
    <name evidence="6" type="ORF">HOP12_14985</name>
</gene>
<dbReference type="PANTHER" id="PTHR46491:SF3">
    <property type="entry name" value="CDGSH IRON-SULFUR DOMAIN-CONTAINING PROTEIN 3, MITOCHONDRIAL"/>
    <property type="match status" value="1"/>
</dbReference>
<dbReference type="InterPro" id="IPR042216">
    <property type="entry name" value="MitoNEET_CISD"/>
</dbReference>
<keyword evidence="2" id="KW-0479">Metal-binding</keyword>
<evidence type="ECO:0000256" key="2">
    <source>
        <dbReference type="ARBA" id="ARBA00022723"/>
    </source>
</evidence>
<evidence type="ECO:0000256" key="4">
    <source>
        <dbReference type="ARBA" id="ARBA00023014"/>
    </source>
</evidence>
<keyword evidence="1" id="KW-0001">2Fe-2S</keyword>
<name>A0A849SI69_UNCEI</name>
<dbReference type="Gene3D" id="3.40.5.90">
    <property type="entry name" value="CDGSH iron-sulfur domain, mitoNEET-type"/>
    <property type="match status" value="2"/>
</dbReference>
<dbReference type="AlphaFoldDB" id="A0A849SI69"/>
<dbReference type="InterPro" id="IPR052950">
    <property type="entry name" value="CISD"/>
</dbReference>
<accession>A0A849SI69</accession>
<keyword evidence="4" id="KW-0411">Iron-sulfur</keyword>
<dbReference type="GO" id="GO:0005737">
    <property type="term" value="C:cytoplasm"/>
    <property type="evidence" value="ECO:0007669"/>
    <property type="project" value="UniProtKB-ARBA"/>
</dbReference>
<evidence type="ECO:0000256" key="1">
    <source>
        <dbReference type="ARBA" id="ARBA00022714"/>
    </source>
</evidence>
<proteinExistence type="predicted"/>
<dbReference type="PANTHER" id="PTHR46491">
    <property type="entry name" value="CDGSH IRON SULFUR DOMAIN PROTEIN HOMOLOG"/>
    <property type="match status" value="1"/>
</dbReference>
<dbReference type="Pfam" id="PF09360">
    <property type="entry name" value="zf-CDGSH"/>
    <property type="match status" value="1"/>
</dbReference>
<reference evidence="6 7" key="1">
    <citation type="submission" date="2020-04" db="EMBL/GenBank/DDBJ databases">
        <title>Metagenomic profiling of ammonia- and methane-oxidizing microorganisms in a Dutch drinking water treatment plant.</title>
        <authorList>
            <person name="Poghosyan L."/>
            <person name="Leucker S."/>
        </authorList>
    </citation>
    <scope>NUCLEOTIDE SEQUENCE [LARGE SCALE GENOMIC DNA]</scope>
    <source>
        <strain evidence="6">S-RSF-IL-03</strain>
    </source>
</reference>
<protein>
    <submittedName>
        <fullName evidence="6">CDGSH iron-sulfur domain-containing protein</fullName>
    </submittedName>
</protein>
<feature type="domain" description="Iron-binding zinc finger CDGSH type" evidence="5">
    <location>
        <begin position="7"/>
        <end position="43"/>
    </location>
</feature>
<evidence type="ECO:0000256" key="3">
    <source>
        <dbReference type="ARBA" id="ARBA00023004"/>
    </source>
</evidence>
<evidence type="ECO:0000313" key="6">
    <source>
        <dbReference type="EMBL" id="NOT35448.1"/>
    </source>
</evidence>
<dbReference type="Proteomes" id="UP000580839">
    <property type="component" value="Unassembled WGS sequence"/>
</dbReference>
<organism evidence="6 7">
    <name type="scientific">Eiseniibacteriota bacterium</name>
    <dbReference type="NCBI Taxonomy" id="2212470"/>
    <lineage>
        <taxon>Bacteria</taxon>
        <taxon>Candidatus Eiseniibacteriota</taxon>
    </lineage>
</organism>
<comment type="caution">
    <text evidence="6">The sequence shown here is derived from an EMBL/GenBank/DDBJ whole genome shotgun (WGS) entry which is preliminary data.</text>
</comment>
<dbReference type="GO" id="GO:0046872">
    <property type="term" value="F:metal ion binding"/>
    <property type="evidence" value="ECO:0007669"/>
    <property type="project" value="UniProtKB-KW"/>
</dbReference>
<dbReference type="SMART" id="SM00704">
    <property type="entry name" value="ZnF_CDGSH"/>
    <property type="match status" value="1"/>
</dbReference>